<comment type="caution">
    <text evidence="1">The sequence shown here is derived from an EMBL/GenBank/DDBJ whole genome shotgun (WGS) entry which is preliminary data.</text>
</comment>
<reference evidence="2" key="1">
    <citation type="journal article" date="2024" name="Proc. Natl. Acad. Sci. U.S.A.">
        <title>Extraordinary preservation of gene collinearity over three hundred million years revealed in homosporous lycophytes.</title>
        <authorList>
            <person name="Li C."/>
            <person name="Wickell D."/>
            <person name="Kuo L.Y."/>
            <person name="Chen X."/>
            <person name="Nie B."/>
            <person name="Liao X."/>
            <person name="Peng D."/>
            <person name="Ji J."/>
            <person name="Jenkins J."/>
            <person name="Williams M."/>
            <person name="Shu S."/>
            <person name="Plott C."/>
            <person name="Barry K."/>
            <person name="Rajasekar S."/>
            <person name="Grimwood J."/>
            <person name="Han X."/>
            <person name="Sun S."/>
            <person name="Hou Z."/>
            <person name="He W."/>
            <person name="Dai G."/>
            <person name="Sun C."/>
            <person name="Schmutz J."/>
            <person name="Leebens-Mack J.H."/>
            <person name="Li F.W."/>
            <person name="Wang L."/>
        </authorList>
    </citation>
    <scope>NUCLEOTIDE SEQUENCE [LARGE SCALE GENOMIC DNA]</scope>
    <source>
        <strain evidence="2">cv. PW_Plant_1</strain>
    </source>
</reference>
<evidence type="ECO:0000313" key="1">
    <source>
        <dbReference type="EMBL" id="KAJ7564888.1"/>
    </source>
</evidence>
<gene>
    <name evidence="1" type="ORF">O6H91_02G038300</name>
</gene>
<accession>A0ACC2EEG7</accession>
<keyword evidence="2" id="KW-1185">Reference proteome</keyword>
<protein>
    <submittedName>
        <fullName evidence="1">Uncharacterized protein</fullName>
    </submittedName>
</protein>
<name>A0ACC2EEG7_DIPCM</name>
<evidence type="ECO:0000313" key="2">
    <source>
        <dbReference type="Proteomes" id="UP001162992"/>
    </source>
</evidence>
<sequence length="639" mass="69122">MQQNVQYGLGYYTQPPVAPDYGQPYPPSLSQLPASAYSSAPSYDPAQNSSEPSYYAAYPYAPQVPSIPVADPSFSSPNSPYMSSNTSYNPQSPMGPPSYYEATYDQPNPQNPMGPPSYEPAYERNNPQNPTGPPSYEAAYERPFDYGRESLPHSISSPALASQPHGSNPTMYRSDSYQDGFAQVGSTGNSPQVTGHADQGSGAFISAQASGYDQRDSAYLQGGGYERSGFEQLGSHGQGNYDNGPQDNYKFGDIYAYDGGQVEPYGSRGTRPIQSSSIFNPLVASGDDAKIARSSPKPDAGGGTGVLKYRVKLLSESNSSDPPTDVICQIGLDGVRMLVPATNKMLRIYPLDTITKWEVSDPSTLTFWAKTSVDVEQRRIRLQSNSYTTSGILDTLTAACVQLCEMVDKETPSEASKGLTSTSGSSEAGSARKSSFADWVTLKSKSASQEEKQHWVPDEAVKKCTSCGSDFGAFIRRHHCRNCGDIFCDKCTRGRTPLTSDQDAQPVRVCDQCLAEVTQRLMNVESNSKPALQRPHEDLAKKLQEEMEKNAARKPTRGSTDNSGSSRPVRSVPTGSSDSFLNGPPHLWSGQPAPEGSGPRMREVACPTCTVHLEVQVPRFGTETVECGVCQHPFLVSAD</sequence>
<proteinExistence type="predicted"/>
<organism evidence="1 2">
    <name type="scientific">Diphasiastrum complanatum</name>
    <name type="common">Issler's clubmoss</name>
    <name type="synonym">Lycopodium complanatum</name>
    <dbReference type="NCBI Taxonomy" id="34168"/>
    <lineage>
        <taxon>Eukaryota</taxon>
        <taxon>Viridiplantae</taxon>
        <taxon>Streptophyta</taxon>
        <taxon>Embryophyta</taxon>
        <taxon>Tracheophyta</taxon>
        <taxon>Lycopodiopsida</taxon>
        <taxon>Lycopodiales</taxon>
        <taxon>Lycopodiaceae</taxon>
        <taxon>Lycopodioideae</taxon>
        <taxon>Diphasiastrum</taxon>
    </lineage>
</organism>
<dbReference type="EMBL" id="CM055093">
    <property type="protein sequence ID" value="KAJ7564888.1"/>
    <property type="molecule type" value="Genomic_DNA"/>
</dbReference>
<dbReference type="Proteomes" id="UP001162992">
    <property type="component" value="Chromosome 2"/>
</dbReference>